<dbReference type="AlphaFoldDB" id="A0A4Q9HA86"/>
<keyword evidence="1" id="KW-0732">Signal</keyword>
<dbReference type="RefSeq" id="WP_131031077.1">
    <property type="nucleotide sequence ID" value="NZ_SIXF01000017.1"/>
</dbReference>
<reference evidence="2 3" key="1">
    <citation type="submission" date="2019-02" db="EMBL/GenBank/DDBJ databases">
        <title>Pedobacter kyonggii whole genome sequence analysis.</title>
        <authorList>
            <person name="Dahal R.H."/>
        </authorList>
    </citation>
    <scope>NUCLEOTIDE SEQUENCE [LARGE SCALE GENOMIC DNA]</scope>
    <source>
        <strain evidence="2 3">K-4-11-1</strain>
    </source>
</reference>
<feature type="signal peptide" evidence="1">
    <location>
        <begin position="1"/>
        <end position="18"/>
    </location>
</feature>
<feature type="chain" id="PRO_5020582801" description="Lipocalin-like domain-containing protein" evidence="1">
    <location>
        <begin position="19"/>
        <end position="152"/>
    </location>
</feature>
<organism evidence="2 3">
    <name type="scientific">Pedobacter kyonggii</name>
    <dbReference type="NCBI Taxonomy" id="1926871"/>
    <lineage>
        <taxon>Bacteria</taxon>
        <taxon>Pseudomonadati</taxon>
        <taxon>Bacteroidota</taxon>
        <taxon>Sphingobacteriia</taxon>
        <taxon>Sphingobacteriales</taxon>
        <taxon>Sphingobacteriaceae</taxon>
        <taxon>Pedobacter</taxon>
    </lineage>
</organism>
<evidence type="ECO:0008006" key="4">
    <source>
        <dbReference type="Google" id="ProtNLM"/>
    </source>
</evidence>
<gene>
    <name evidence="2" type="ORF">EYS08_16565</name>
</gene>
<name>A0A4Q9HA86_9SPHI</name>
<dbReference type="OrthoDB" id="762878at2"/>
<dbReference type="Proteomes" id="UP000291819">
    <property type="component" value="Unassembled WGS sequence"/>
</dbReference>
<dbReference type="EMBL" id="SIXF01000017">
    <property type="protein sequence ID" value="TBO40943.1"/>
    <property type="molecule type" value="Genomic_DNA"/>
</dbReference>
<sequence>MKKLLLSIAILAIFNLTACKKTESENNSIIGKWQVESYVVTNFENTGKDQDDTKDESPRPTLEFKEDGSLHAIFYFKDLLGNNQNTIDDVQVKYTVTGDKLNLSGNLAFNHNSFTFSISNNILILKRTDKSGIGNKNGETHTENTKITARRL</sequence>
<comment type="caution">
    <text evidence="2">The sequence shown here is derived from an EMBL/GenBank/DDBJ whole genome shotgun (WGS) entry which is preliminary data.</text>
</comment>
<evidence type="ECO:0000313" key="2">
    <source>
        <dbReference type="EMBL" id="TBO40943.1"/>
    </source>
</evidence>
<keyword evidence="3" id="KW-1185">Reference proteome</keyword>
<evidence type="ECO:0000256" key="1">
    <source>
        <dbReference type="SAM" id="SignalP"/>
    </source>
</evidence>
<proteinExistence type="predicted"/>
<protein>
    <recommendedName>
        <fullName evidence="4">Lipocalin-like domain-containing protein</fullName>
    </recommendedName>
</protein>
<accession>A0A4Q9HA86</accession>
<evidence type="ECO:0000313" key="3">
    <source>
        <dbReference type="Proteomes" id="UP000291819"/>
    </source>
</evidence>